<keyword evidence="1" id="KW-0106">Calcium</keyword>
<organism evidence="5">
    <name type="scientific">Schistosoma curassoni</name>
    <dbReference type="NCBI Taxonomy" id="6186"/>
    <lineage>
        <taxon>Eukaryota</taxon>
        <taxon>Metazoa</taxon>
        <taxon>Spiralia</taxon>
        <taxon>Lophotrochozoa</taxon>
        <taxon>Platyhelminthes</taxon>
        <taxon>Trematoda</taxon>
        <taxon>Digenea</taxon>
        <taxon>Strigeidida</taxon>
        <taxon>Schistosomatoidea</taxon>
        <taxon>Schistosomatidae</taxon>
        <taxon>Schistosoma</taxon>
    </lineage>
</organism>
<dbReference type="Proteomes" id="UP000279833">
    <property type="component" value="Unassembled WGS sequence"/>
</dbReference>
<sequence length="131" mass="14798">MEESIRYKLLGRHSQGHFGVAQMTPINHSRMVIGGSQQEILNRGFVLFSIHQQGVPVMLRELLLPDGSNPASLSFTVRDVTTWLSGTRPTSCSPEEKLELAFQLYDIDRNGTIEEYEMTQIIKVGSLFIFI</sequence>
<dbReference type="PROSITE" id="PS50222">
    <property type="entry name" value="EF_HAND_2"/>
    <property type="match status" value="1"/>
</dbReference>
<dbReference type="Gene3D" id="1.10.238.10">
    <property type="entry name" value="EF-hand"/>
    <property type="match status" value="1"/>
</dbReference>
<evidence type="ECO:0000259" key="2">
    <source>
        <dbReference type="PROSITE" id="PS50222"/>
    </source>
</evidence>
<dbReference type="PROSITE" id="PS00018">
    <property type="entry name" value="EF_HAND_1"/>
    <property type="match status" value="1"/>
</dbReference>
<gene>
    <name evidence="3" type="ORF">SCUD_LOCUS22374</name>
</gene>
<dbReference type="GO" id="GO:0005509">
    <property type="term" value="F:calcium ion binding"/>
    <property type="evidence" value="ECO:0007669"/>
    <property type="project" value="InterPro"/>
</dbReference>
<name>A0A183L4W2_9TREM</name>
<accession>A0A183L4W2</accession>
<reference evidence="5" key="1">
    <citation type="submission" date="2016-06" db="UniProtKB">
        <authorList>
            <consortium name="WormBaseParasite"/>
        </authorList>
    </citation>
    <scope>IDENTIFICATION</scope>
</reference>
<dbReference type="InterPro" id="IPR018247">
    <property type="entry name" value="EF_Hand_1_Ca_BS"/>
</dbReference>
<evidence type="ECO:0000313" key="5">
    <source>
        <dbReference type="WBParaSite" id="SCUD_0002237701-mRNA-1"/>
    </source>
</evidence>
<evidence type="ECO:0000313" key="4">
    <source>
        <dbReference type="Proteomes" id="UP000279833"/>
    </source>
</evidence>
<dbReference type="InterPro" id="IPR002048">
    <property type="entry name" value="EF_hand_dom"/>
</dbReference>
<evidence type="ECO:0000313" key="3">
    <source>
        <dbReference type="EMBL" id="VDP78736.1"/>
    </source>
</evidence>
<keyword evidence="4" id="KW-1185">Reference proteome</keyword>
<reference evidence="3 4" key="2">
    <citation type="submission" date="2018-11" db="EMBL/GenBank/DDBJ databases">
        <authorList>
            <consortium name="Pathogen Informatics"/>
        </authorList>
    </citation>
    <scope>NUCLEOTIDE SEQUENCE [LARGE SCALE GENOMIC DNA]</scope>
    <source>
        <strain evidence="3">Dakar</strain>
        <strain evidence="4">Dakar, Senegal</strain>
    </source>
</reference>
<protein>
    <submittedName>
        <fullName evidence="5">EF-hand domain-containing protein</fullName>
    </submittedName>
</protein>
<dbReference type="AlphaFoldDB" id="A0A183L4W2"/>
<dbReference type="SUPFAM" id="SSF47473">
    <property type="entry name" value="EF-hand"/>
    <property type="match status" value="1"/>
</dbReference>
<evidence type="ECO:0000256" key="1">
    <source>
        <dbReference type="ARBA" id="ARBA00022837"/>
    </source>
</evidence>
<dbReference type="EMBL" id="UZAK01049178">
    <property type="protein sequence ID" value="VDP78736.1"/>
    <property type="molecule type" value="Genomic_DNA"/>
</dbReference>
<dbReference type="WBParaSite" id="SCUD_0002237701-mRNA-1">
    <property type="protein sequence ID" value="SCUD_0002237701-mRNA-1"/>
    <property type="gene ID" value="SCUD_0002237701"/>
</dbReference>
<proteinExistence type="predicted"/>
<dbReference type="InterPro" id="IPR011992">
    <property type="entry name" value="EF-hand-dom_pair"/>
</dbReference>
<feature type="domain" description="EF-hand" evidence="2">
    <location>
        <begin position="93"/>
        <end position="128"/>
    </location>
</feature>